<keyword evidence="3" id="KW-1185">Reference proteome</keyword>
<accession>A0A7R6PNV4</accession>
<dbReference type="OrthoDB" id="6088673at2"/>
<dbReference type="Pfam" id="PF10741">
    <property type="entry name" value="T2SSM_b"/>
    <property type="match status" value="1"/>
</dbReference>
<evidence type="ECO:0000256" key="1">
    <source>
        <dbReference type="SAM" id="Phobius"/>
    </source>
</evidence>
<gene>
    <name evidence="2" type="primary">gspM</name>
    <name evidence="2" type="ORF">AMJAP_2182</name>
</gene>
<name>A0A7R6PNV4_9GAMM</name>
<evidence type="ECO:0000313" key="2">
    <source>
        <dbReference type="EMBL" id="BBB26773.1"/>
    </source>
</evidence>
<reference evidence="2 3" key="1">
    <citation type="journal article" date="2008" name="Int. J. Syst. Evol. Microbiol.">
        <title>Amphritea japonica sp. nov. and Amphritea balenae sp. nov., isolated from the sediment adjacent to sperm whale carcasses off Kagoshima, Japan.</title>
        <authorList>
            <person name="Miyazaki M."/>
            <person name="Nogi Y."/>
            <person name="Fujiwara Y."/>
            <person name="Kawato M."/>
            <person name="Nagahama T."/>
            <person name="Kubokawa K."/>
            <person name="Horikoshi K."/>
        </authorList>
    </citation>
    <scope>NUCLEOTIDE SEQUENCE [LARGE SCALE GENOMIC DNA]</scope>
    <source>
        <strain evidence="2 3">ATCC BAA-1530</strain>
    </source>
</reference>
<keyword evidence="1" id="KW-1133">Transmembrane helix</keyword>
<protein>
    <submittedName>
        <fullName evidence="2">General secretion pathway protein M</fullName>
    </submittedName>
</protein>
<feature type="transmembrane region" description="Helical" evidence="1">
    <location>
        <begin position="12"/>
        <end position="32"/>
    </location>
</feature>
<dbReference type="InterPro" id="IPR034756">
    <property type="entry name" value="T2SSM_b"/>
</dbReference>
<keyword evidence="1" id="KW-0472">Membrane</keyword>
<dbReference type="AlphaFoldDB" id="A0A7R6PNV4"/>
<sequence length="195" mass="21889">MQLNNQQQRNLALGILIAVLILLYLLVVSPTVSQYQQANDQIDSLTFQLQRYQRLNDSRPHEENLLLQVKQDSPLKAYFLEGETRSVVSAKLQQHLKQLVAGSGGQIVSTQGLPSSSNKEQLLRSITLKVHFKAGIDQLKELLFALETSKPGLYIENLSISSTPIRNSSYARRQVLPPLDIRFNLTGYSTGRDSL</sequence>
<keyword evidence="1" id="KW-0812">Transmembrane</keyword>
<evidence type="ECO:0000313" key="3">
    <source>
        <dbReference type="Proteomes" id="UP000595663"/>
    </source>
</evidence>
<dbReference type="Proteomes" id="UP000595663">
    <property type="component" value="Chromosome"/>
</dbReference>
<dbReference type="NCBIfam" id="NF040576">
    <property type="entry name" value="T2SS_GspM_XpsM"/>
    <property type="match status" value="1"/>
</dbReference>
<dbReference type="RefSeq" id="WP_019620439.1">
    <property type="nucleotide sequence ID" value="NZ_AP014545.1"/>
</dbReference>
<proteinExistence type="predicted"/>
<organism evidence="2 3">
    <name type="scientific">Amphritea japonica ATCC BAA-1530</name>
    <dbReference type="NCBI Taxonomy" id="1278309"/>
    <lineage>
        <taxon>Bacteria</taxon>
        <taxon>Pseudomonadati</taxon>
        <taxon>Pseudomonadota</taxon>
        <taxon>Gammaproteobacteria</taxon>
        <taxon>Oceanospirillales</taxon>
        <taxon>Oceanospirillaceae</taxon>
        <taxon>Amphritea</taxon>
    </lineage>
</organism>
<dbReference type="KEGG" id="ajp:AMJAP_2182"/>
<dbReference type="EMBL" id="AP014545">
    <property type="protein sequence ID" value="BBB26773.1"/>
    <property type="molecule type" value="Genomic_DNA"/>
</dbReference>